<reference evidence="1" key="1">
    <citation type="submission" date="2021-01" db="EMBL/GenBank/DDBJ databases">
        <authorList>
            <consortium name="Aspergillus puulaauensis MK2 genome sequencing consortium"/>
            <person name="Kazuki M."/>
            <person name="Futagami T."/>
        </authorList>
    </citation>
    <scope>NUCLEOTIDE SEQUENCE</scope>
    <source>
        <strain evidence="1">MK2</strain>
    </source>
</reference>
<dbReference type="KEGG" id="apuu:APUU_80961S"/>
<dbReference type="Proteomes" id="UP000654913">
    <property type="component" value="Chromosome 8"/>
</dbReference>
<reference evidence="1" key="2">
    <citation type="submission" date="2021-02" db="EMBL/GenBank/DDBJ databases">
        <title>Aspergillus puulaauensis MK2 genome sequence.</title>
        <authorList>
            <person name="Futagami T."/>
            <person name="Mori K."/>
            <person name="Kadooka C."/>
            <person name="Tanaka T."/>
        </authorList>
    </citation>
    <scope>NUCLEOTIDE SEQUENCE</scope>
    <source>
        <strain evidence="1">MK2</strain>
    </source>
</reference>
<dbReference type="EMBL" id="AP024450">
    <property type="protein sequence ID" value="BCS30658.1"/>
    <property type="molecule type" value="Genomic_DNA"/>
</dbReference>
<keyword evidence="2" id="KW-1185">Reference proteome</keyword>
<dbReference type="AlphaFoldDB" id="A0A7R7Y171"/>
<evidence type="ECO:0000313" key="1">
    <source>
        <dbReference type="EMBL" id="BCS30658.1"/>
    </source>
</evidence>
<protein>
    <submittedName>
        <fullName evidence="1">Uncharacterized protein</fullName>
    </submittedName>
</protein>
<dbReference type="InterPro" id="IPR029058">
    <property type="entry name" value="AB_hydrolase_fold"/>
</dbReference>
<dbReference type="RefSeq" id="XP_041562844.1">
    <property type="nucleotide sequence ID" value="XM_041697299.1"/>
</dbReference>
<gene>
    <name evidence="1" type="ORF">APUU_80961S</name>
</gene>
<dbReference type="OrthoDB" id="94039at2759"/>
<dbReference type="Gene3D" id="3.40.50.1820">
    <property type="entry name" value="alpha/beta hydrolase"/>
    <property type="match status" value="1"/>
</dbReference>
<sequence>MAFSNFKVVEHIIPCQAIREYHHAVKPNTPDLQLAVKQYIPIDNTDSAEDDLNIIAGHANGIPKA</sequence>
<accession>A0A7R7Y171</accession>
<dbReference type="GeneID" id="64980655"/>
<evidence type="ECO:0000313" key="2">
    <source>
        <dbReference type="Proteomes" id="UP000654913"/>
    </source>
</evidence>
<name>A0A7R7Y171_9EURO</name>
<proteinExistence type="predicted"/>
<organism evidence="1 2">
    <name type="scientific">Aspergillus puulaauensis</name>
    <dbReference type="NCBI Taxonomy" id="1220207"/>
    <lineage>
        <taxon>Eukaryota</taxon>
        <taxon>Fungi</taxon>
        <taxon>Dikarya</taxon>
        <taxon>Ascomycota</taxon>
        <taxon>Pezizomycotina</taxon>
        <taxon>Eurotiomycetes</taxon>
        <taxon>Eurotiomycetidae</taxon>
        <taxon>Eurotiales</taxon>
        <taxon>Aspergillaceae</taxon>
        <taxon>Aspergillus</taxon>
    </lineage>
</organism>